<dbReference type="SUPFAM" id="SSF102405">
    <property type="entry name" value="MCP/YpsA-like"/>
    <property type="match status" value="1"/>
</dbReference>
<evidence type="ECO:0000313" key="4">
    <source>
        <dbReference type="EMBL" id="MDJ1484154.1"/>
    </source>
</evidence>
<dbReference type="EMBL" id="JASJOS010000013">
    <property type="protein sequence ID" value="MDJ1484154.1"/>
    <property type="molecule type" value="Genomic_DNA"/>
</dbReference>
<keyword evidence="3" id="KW-0378">Hydrolase</keyword>
<dbReference type="GO" id="GO:0008714">
    <property type="term" value="F:AMP nucleosidase activity"/>
    <property type="evidence" value="ECO:0007669"/>
    <property type="project" value="UniProtKB-EC"/>
</dbReference>
<dbReference type="Proteomes" id="UP001228581">
    <property type="component" value="Unassembled WGS sequence"/>
</dbReference>
<evidence type="ECO:0000256" key="2">
    <source>
        <dbReference type="ARBA" id="ARBA00006763"/>
    </source>
</evidence>
<dbReference type="Gene3D" id="3.40.50.450">
    <property type="match status" value="1"/>
</dbReference>
<accession>A0AAE3U8L8</accession>
<evidence type="ECO:0000256" key="1">
    <source>
        <dbReference type="ARBA" id="ARBA00000274"/>
    </source>
</evidence>
<dbReference type="InterPro" id="IPR031100">
    <property type="entry name" value="LOG_fam"/>
</dbReference>
<dbReference type="PANTHER" id="PTHR31223:SF70">
    <property type="entry name" value="LOG FAMILY PROTEIN YJL055W"/>
    <property type="match status" value="1"/>
</dbReference>
<sequence length="193" mass="21304">MQSICVFCASGIGKDPQYAQAAQQLGKLLAAENIRLIYGGSQRGLMGEVANAVLTNGGKATGVLPDFLATKEIAHTNLTELIRVNTMHDRKSRMADLAEGFIAMPGGFGTMDELCEILTWAQLGLHRKPIAIWNINGYYDALITLFDRMAEEELLKPINRRMVLVDSDLPVLIEKMRTYQAPALPPWLSESQI</sequence>
<proteinExistence type="inferred from homology"/>
<dbReference type="Proteomes" id="UP001241110">
    <property type="component" value="Unassembled WGS sequence"/>
</dbReference>
<dbReference type="EMBL" id="JASJOT010000019">
    <property type="protein sequence ID" value="MDJ1496104.1"/>
    <property type="molecule type" value="Genomic_DNA"/>
</dbReference>
<gene>
    <name evidence="4" type="ORF">QNI16_26890</name>
    <name evidence="5" type="ORF">QNI19_24420</name>
</gene>
<dbReference type="AlphaFoldDB" id="A0AAE3U8L8"/>
<evidence type="ECO:0000313" key="7">
    <source>
        <dbReference type="Proteomes" id="UP001241110"/>
    </source>
</evidence>
<dbReference type="EC" id="3.2.2.n1" evidence="3"/>
<comment type="catalytic activity">
    <reaction evidence="1">
        <text>AMP + H2O = D-ribose 5-phosphate + adenine</text>
        <dbReference type="Rhea" id="RHEA:20129"/>
        <dbReference type="ChEBI" id="CHEBI:15377"/>
        <dbReference type="ChEBI" id="CHEBI:16708"/>
        <dbReference type="ChEBI" id="CHEBI:78346"/>
        <dbReference type="ChEBI" id="CHEBI:456215"/>
        <dbReference type="EC" id="3.2.2.4"/>
    </reaction>
</comment>
<name>A0AAE3U8L8_9BACT</name>
<keyword evidence="6" id="KW-1185">Reference proteome</keyword>
<dbReference type="NCBIfam" id="TIGR00730">
    <property type="entry name" value="Rossman fold protein, TIGR00730 family"/>
    <property type="match status" value="1"/>
</dbReference>
<dbReference type="PANTHER" id="PTHR31223">
    <property type="entry name" value="LOG FAMILY PROTEIN YJL055W"/>
    <property type="match status" value="1"/>
</dbReference>
<dbReference type="GO" id="GO:0005829">
    <property type="term" value="C:cytosol"/>
    <property type="evidence" value="ECO:0007669"/>
    <property type="project" value="TreeGrafter"/>
</dbReference>
<dbReference type="RefSeq" id="WP_313985057.1">
    <property type="nucleotide sequence ID" value="NZ_JASJOR010000036.1"/>
</dbReference>
<evidence type="ECO:0000256" key="3">
    <source>
        <dbReference type="RuleBase" id="RU363015"/>
    </source>
</evidence>
<evidence type="ECO:0000313" key="6">
    <source>
        <dbReference type="Proteomes" id="UP001228581"/>
    </source>
</evidence>
<keyword evidence="3" id="KW-0203">Cytokinin biosynthesis</keyword>
<dbReference type="InterPro" id="IPR005269">
    <property type="entry name" value="LOG"/>
</dbReference>
<organism evidence="4 7">
    <name type="scientific">Xanthocytophaga flava</name>
    <dbReference type="NCBI Taxonomy" id="3048013"/>
    <lineage>
        <taxon>Bacteria</taxon>
        <taxon>Pseudomonadati</taxon>
        <taxon>Bacteroidota</taxon>
        <taxon>Cytophagia</taxon>
        <taxon>Cytophagales</taxon>
        <taxon>Rhodocytophagaceae</taxon>
        <taxon>Xanthocytophaga</taxon>
    </lineage>
</organism>
<comment type="similarity">
    <text evidence="2 3">Belongs to the LOG family.</text>
</comment>
<comment type="caution">
    <text evidence="4">The sequence shown here is derived from an EMBL/GenBank/DDBJ whole genome shotgun (WGS) entry which is preliminary data.</text>
</comment>
<protein>
    <recommendedName>
        <fullName evidence="3">Cytokinin riboside 5'-monophosphate phosphoribohydrolase</fullName>
        <ecNumber evidence="3">3.2.2.n1</ecNumber>
    </recommendedName>
</protein>
<dbReference type="Pfam" id="PF03641">
    <property type="entry name" value="Lysine_decarbox"/>
    <property type="match status" value="1"/>
</dbReference>
<reference evidence="4 6" key="1">
    <citation type="submission" date="2023-05" db="EMBL/GenBank/DDBJ databases">
        <authorList>
            <person name="Zhang X."/>
        </authorList>
    </citation>
    <scope>NUCLEOTIDE SEQUENCE</scope>
    <source>
        <strain evidence="5 6">DM2B3-1</strain>
        <strain evidence="4">YF14B1</strain>
    </source>
</reference>
<dbReference type="GO" id="GO:0009691">
    <property type="term" value="P:cytokinin biosynthetic process"/>
    <property type="evidence" value="ECO:0007669"/>
    <property type="project" value="UniProtKB-UniRule"/>
</dbReference>
<evidence type="ECO:0000313" key="5">
    <source>
        <dbReference type="EMBL" id="MDJ1496104.1"/>
    </source>
</evidence>